<dbReference type="GO" id="GO:0005789">
    <property type="term" value="C:endoplasmic reticulum membrane"/>
    <property type="evidence" value="ECO:0007669"/>
    <property type="project" value="UniProtKB-SubCell"/>
</dbReference>
<comment type="cofactor">
    <cofactor evidence="1">
        <name>Mg(2+)</name>
        <dbReference type="ChEBI" id="CHEBI:18420"/>
    </cofactor>
</comment>
<dbReference type="EC" id="2.5.1.87" evidence="5"/>
<keyword evidence="9" id="KW-0472">Membrane</keyword>
<evidence type="ECO:0000256" key="1">
    <source>
        <dbReference type="ARBA" id="ARBA00001946"/>
    </source>
</evidence>
<dbReference type="GO" id="GO:0045547">
    <property type="term" value="F:ditrans,polycis-polyprenyl diphosphate synthase [(2E,6E)-farnesyl diphosphate specific] activity"/>
    <property type="evidence" value="ECO:0007669"/>
    <property type="project" value="UniProtKB-EC"/>
</dbReference>
<dbReference type="EMBL" id="VYZN01000013">
    <property type="protein sequence ID" value="KAE9540928.1"/>
    <property type="molecule type" value="Genomic_DNA"/>
</dbReference>
<dbReference type="PANTHER" id="PTHR10291">
    <property type="entry name" value="DEHYDRODOLICHYL DIPHOSPHATE SYNTHASE FAMILY MEMBER"/>
    <property type="match status" value="1"/>
</dbReference>
<comment type="subcellular location">
    <subcellularLocation>
        <location evidence="2">Endoplasmic reticulum membrane</location>
        <topology evidence="2">Peripheral membrane protein</topology>
    </subcellularLocation>
</comment>
<dbReference type="Gene3D" id="3.40.1180.10">
    <property type="entry name" value="Decaprenyl diphosphate synthase-like"/>
    <property type="match status" value="2"/>
</dbReference>
<dbReference type="PANTHER" id="PTHR10291:SF43">
    <property type="entry name" value="DEHYDRODOLICHYL DIPHOSPHATE SYNTHASE COMPLEX SUBUNIT DHDDS"/>
    <property type="match status" value="1"/>
</dbReference>
<evidence type="ECO:0000256" key="14">
    <source>
        <dbReference type="SAM" id="MobiDB-lite"/>
    </source>
</evidence>
<name>A0A6G0TXQ4_APHGL</name>
<dbReference type="Pfam" id="PF01255">
    <property type="entry name" value="Prenyltransf"/>
    <property type="match status" value="2"/>
</dbReference>
<dbReference type="SUPFAM" id="SSF64005">
    <property type="entry name" value="Undecaprenyl diphosphate synthase"/>
    <property type="match status" value="2"/>
</dbReference>
<dbReference type="Proteomes" id="UP000475862">
    <property type="component" value="Unassembled WGS sequence"/>
</dbReference>
<dbReference type="GO" id="GO:0016094">
    <property type="term" value="P:polyprenol biosynthetic process"/>
    <property type="evidence" value="ECO:0007669"/>
    <property type="project" value="TreeGrafter"/>
</dbReference>
<sequence>METITPTKWSWDNFVKTAFPKPWVAKLLLFNVLCLTHPDKSWIRDESMTWNHRFCAQVLTYGEIPKHVAFILNGDRSYAKKNCISTQESFAKGFDKLFETIQWCLHLGIKEVTVYAFNLDNFKRTQEEIDELFEEIKTFLERARLNELGVCITFFGNIRSLPNDLVKVLEKSVLITKQNNKISLNIAFSYTGHDELINAFNQISNGIKNNDLEKSDLSVEILDNCMYTYPSSPPDLLIRASGETRLSDFMLWQCAYSSIYFTSVLWPEFTAWDFMIAIFMYQRNVKAFTHYKLPTKRLSSRAEQFVENVYKNRIRKKCSRHQLQCRQFFINSLRPSPYPSNLKHVSDFIGLVFISQVSTPATTYALFKRIAKYLDKILSKGQLHCYIKSLQHLYNGLNILFFIFTYPDMSWIRDNSMTWTQRICAKVLTYGEIPKHVAFIMDGNRRYAKKNCVAKKEGHVKGFDKLAETLQWCLHLGIKEVTVYAFSLDNFKRTQEEIDALFDLAREKFKRLLEEKDKLNEHGVCINVIGNIKKLPEDLVKLIAESMYITKQNNKTYLNVAFSYTGHDELTNAFNQISNGIKNNDLEESDLSVEILDNCMYTYPSPPPDLLIRTSGETRLSDFMLWQCAYSYIYFTSVLWPEFTAWDFMIAIFMYQRNFRAIIPFKLPTKRLSSKAEKFVENVQQNRYSPRVVQGSFVGNRYDLTGGYVAGGLQTSGRIDDALFGPFLVGVLRLDGHEHCGGRVVVSPRDGGLAVQRRRRVQGAGLAGRQDERALEPQQPPVAVGDGDVPFAVRVTELERYLLVAVRDARVVCDQAPQRLVVVVHRDVHGVALLDEHGNHLQLSGQTCNGDRDNIKPQLSSGGMNVGV</sequence>
<dbReference type="HAMAP" id="MF_01139">
    <property type="entry name" value="ISPT"/>
    <property type="match status" value="2"/>
</dbReference>
<dbReference type="GO" id="GO:1904423">
    <property type="term" value="C:dehydrodolichyl diphosphate synthase complex"/>
    <property type="evidence" value="ECO:0007669"/>
    <property type="project" value="TreeGrafter"/>
</dbReference>
<protein>
    <recommendedName>
        <fullName evidence="5">ditrans,polycis-polyprenyl diphosphate synthase [(2E,6E)-farnesyldiphosphate specific]</fullName>
        <ecNumber evidence="5">2.5.1.87</ecNumber>
    </recommendedName>
    <alternativeName>
        <fullName evidence="13">Ditrans,polycis-polyprenyl diphosphate synthase ((2E,6E)-farnesyl diphosphate specific)</fullName>
    </alternativeName>
</protein>
<dbReference type="OrthoDB" id="4173905at2759"/>
<accession>A0A6G0TXQ4</accession>
<keyword evidence="7" id="KW-0256">Endoplasmic reticulum</keyword>
<evidence type="ECO:0000256" key="13">
    <source>
        <dbReference type="ARBA" id="ARBA00078879"/>
    </source>
</evidence>
<keyword evidence="8" id="KW-0460">Magnesium</keyword>
<dbReference type="InterPro" id="IPR018520">
    <property type="entry name" value="UPP_synth-like_CS"/>
</dbReference>
<reference evidence="15 16" key="1">
    <citation type="submission" date="2019-08" db="EMBL/GenBank/DDBJ databases">
        <title>The genome of the soybean aphid Biotype 1, its phylome, world population structure and adaptation to the North American continent.</title>
        <authorList>
            <person name="Giordano R."/>
            <person name="Donthu R.K."/>
            <person name="Hernandez A.G."/>
            <person name="Wright C.L."/>
            <person name="Zimin A.V."/>
        </authorList>
    </citation>
    <scope>NUCLEOTIDE SEQUENCE [LARGE SCALE GENOMIC DNA]</scope>
    <source>
        <tissue evidence="15">Whole aphids</tissue>
    </source>
</reference>
<gene>
    <name evidence="15" type="ORF">AGLY_004173</name>
</gene>
<dbReference type="FunFam" id="3.40.1180.10:FF:000001">
    <property type="entry name" value="(2E,6E)-farnesyl-diphosphate-specific ditrans,polycis-undecaprenyl-diphosphate synthase"/>
    <property type="match status" value="1"/>
</dbReference>
<evidence type="ECO:0000256" key="9">
    <source>
        <dbReference type="ARBA" id="ARBA00023136"/>
    </source>
</evidence>
<dbReference type="InterPro" id="IPR036424">
    <property type="entry name" value="UPP_synth-like_sf"/>
</dbReference>
<dbReference type="FunFam" id="3.40.1180.10:FF:000002">
    <property type="entry name" value="Alkyl transferase"/>
    <property type="match status" value="1"/>
</dbReference>
<keyword evidence="6" id="KW-0808">Transferase</keyword>
<comment type="catalytic activity">
    <reaction evidence="10">
        <text>n isopentenyl diphosphate + (2E,6E)-farnesyl diphosphate = a di-trans,poly-cis-polyprenyl diphosphate + n diphosphate</text>
        <dbReference type="Rhea" id="RHEA:53008"/>
        <dbReference type="Rhea" id="RHEA-COMP:19494"/>
        <dbReference type="ChEBI" id="CHEBI:33019"/>
        <dbReference type="ChEBI" id="CHEBI:128769"/>
        <dbReference type="ChEBI" id="CHEBI:136960"/>
        <dbReference type="ChEBI" id="CHEBI:175763"/>
        <dbReference type="EC" id="2.5.1.87"/>
    </reaction>
</comment>
<evidence type="ECO:0000256" key="8">
    <source>
        <dbReference type="ARBA" id="ARBA00022842"/>
    </source>
</evidence>
<comment type="similarity">
    <text evidence="4">Belongs to the UPP synthase family.</text>
</comment>
<evidence type="ECO:0000313" key="15">
    <source>
        <dbReference type="EMBL" id="KAE9540928.1"/>
    </source>
</evidence>
<keyword evidence="16" id="KW-1185">Reference proteome</keyword>
<feature type="region of interest" description="Disordered" evidence="14">
    <location>
        <begin position="848"/>
        <end position="868"/>
    </location>
</feature>
<evidence type="ECO:0000256" key="3">
    <source>
        <dbReference type="ARBA" id="ARBA00004922"/>
    </source>
</evidence>
<evidence type="ECO:0000256" key="7">
    <source>
        <dbReference type="ARBA" id="ARBA00022824"/>
    </source>
</evidence>
<organism evidence="15 16">
    <name type="scientific">Aphis glycines</name>
    <name type="common">Soybean aphid</name>
    <dbReference type="NCBI Taxonomy" id="307491"/>
    <lineage>
        <taxon>Eukaryota</taxon>
        <taxon>Metazoa</taxon>
        <taxon>Ecdysozoa</taxon>
        <taxon>Arthropoda</taxon>
        <taxon>Hexapoda</taxon>
        <taxon>Insecta</taxon>
        <taxon>Pterygota</taxon>
        <taxon>Neoptera</taxon>
        <taxon>Paraneoptera</taxon>
        <taxon>Hemiptera</taxon>
        <taxon>Sternorrhyncha</taxon>
        <taxon>Aphidomorpha</taxon>
        <taxon>Aphidoidea</taxon>
        <taxon>Aphididae</taxon>
        <taxon>Aphidini</taxon>
        <taxon>Aphis</taxon>
        <taxon>Aphis</taxon>
    </lineage>
</organism>
<dbReference type="PROSITE" id="PS01066">
    <property type="entry name" value="UPP_SYNTHASE"/>
    <property type="match status" value="1"/>
</dbReference>
<evidence type="ECO:0000256" key="10">
    <source>
        <dbReference type="ARBA" id="ARBA00047353"/>
    </source>
</evidence>
<dbReference type="InterPro" id="IPR001441">
    <property type="entry name" value="UPP_synth-like"/>
</dbReference>
<feature type="compositionally biased region" description="Polar residues" evidence="14">
    <location>
        <begin position="857"/>
        <end position="868"/>
    </location>
</feature>
<comment type="caution">
    <text evidence="15">The sequence shown here is derived from an EMBL/GenBank/DDBJ whole genome shotgun (WGS) entry which is preliminary data.</text>
</comment>
<evidence type="ECO:0000256" key="5">
    <source>
        <dbReference type="ARBA" id="ARBA00012596"/>
    </source>
</evidence>
<evidence type="ECO:0000256" key="6">
    <source>
        <dbReference type="ARBA" id="ARBA00022679"/>
    </source>
</evidence>
<evidence type="ECO:0000313" key="16">
    <source>
        <dbReference type="Proteomes" id="UP000475862"/>
    </source>
</evidence>
<comment type="subunit">
    <text evidence="12">Forms an active dehydrodolichyl diphosphate synthase complex with NUS1.</text>
</comment>
<comment type="pathway">
    <text evidence="3">Protein modification; protein glycosylation.</text>
</comment>
<comment type="function">
    <text evidence="11">With NUS1, forms the dehydrodolichyl diphosphate synthase (DDS) complex, an essential component of the dolichol monophosphate (Dol-P) biosynthetic machinery. Adds multiple copies of isopentenyl pyrophosphate (IPP) to farnesyl pyrophosphate (FPP) to produce dehydrodolichyl diphosphate (Dedol-PP), a precursor of dolichol which is utilized as a sugar carrier in protein glycosylation in the endoplasmic reticulum (ER).</text>
</comment>
<evidence type="ECO:0000256" key="12">
    <source>
        <dbReference type="ARBA" id="ARBA00064670"/>
    </source>
</evidence>
<evidence type="ECO:0000256" key="2">
    <source>
        <dbReference type="ARBA" id="ARBA00004406"/>
    </source>
</evidence>
<evidence type="ECO:0000256" key="4">
    <source>
        <dbReference type="ARBA" id="ARBA00005432"/>
    </source>
</evidence>
<proteinExistence type="inferred from homology"/>
<evidence type="ECO:0000256" key="11">
    <source>
        <dbReference type="ARBA" id="ARBA00058504"/>
    </source>
</evidence>
<dbReference type="CDD" id="cd00475">
    <property type="entry name" value="Cis_IPPS"/>
    <property type="match status" value="2"/>
</dbReference>
<dbReference type="AlphaFoldDB" id="A0A6G0TXQ4"/>
<dbReference type="NCBIfam" id="TIGR00055">
    <property type="entry name" value="uppS"/>
    <property type="match status" value="2"/>
</dbReference>